<feature type="non-terminal residue" evidence="4">
    <location>
        <position position="1"/>
    </location>
</feature>
<dbReference type="InterPro" id="IPR018828">
    <property type="entry name" value="RRG7"/>
</dbReference>
<accession>A0ABN7WD52</accession>
<feature type="domain" description="Restriction endonuclease type IV Mrr" evidence="3">
    <location>
        <begin position="32"/>
        <end position="140"/>
    </location>
</feature>
<dbReference type="SUPFAM" id="SSF52980">
    <property type="entry name" value="Restriction endonuclease-like"/>
    <property type="match status" value="1"/>
</dbReference>
<organism evidence="4 5">
    <name type="scientific">Gigaspora margarita</name>
    <dbReference type="NCBI Taxonomy" id="4874"/>
    <lineage>
        <taxon>Eukaryota</taxon>
        <taxon>Fungi</taxon>
        <taxon>Fungi incertae sedis</taxon>
        <taxon>Mucoromycota</taxon>
        <taxon>Glomeromycotina</taxon>
        <taxon>Glomeromycetes</taxon>
        <taxon>Diversisporales</taxon>
        <taxon>Gigasporaceae</taxon>
        <taxon>Gigaspora</taxon>
    </lineage>
</organism>
<feature type="non-terminal residue" evidence="4">
    <location>
        <position position="154"/>
    </location>
</feature>
<protein>
    <submittedName>
        <fullName evidence="4">12241_t:CDS:1</fullName>
    </submittedName>
</protein>
<keyword evidence="2" id="KW-0496">Mitochondrion</keyword>
<dbReference type="Proteomes" id="UP000789901">
    <property type="component" value="Unassembled WGS sequence"/>
</dbReference>
<dbReference type="InterPro" id="IPR007560">
    <property type="entry name" value="Restrct_endonuc_IV_Mrr"/>
</dbReference>
<evidence type="ECO:0000259" key="3">
    <source>
        <dbReference type="Pfam" id="PF04471"/>
    </source>
</evidence>
<evidence type="ECO:0000313" key="4">
    <source>
        <dbReference type="EMBL" id="CAG8828003.1"/>
    </source>
</evidence>
<evidence type="ECO:0000256" key="2">
    <source>
        <dbReference type="ARBA" id="ARBA00023128"/>
    </source>
</evidence>
<reference evidence="4 5" key="1">
    <citation type="submission" date="2021-06" db="EMBL/GenBank/DDBJ databases">
        <authorList>
            <person name="Kallberg Y."/>
            <person name="Tangrot J."/>
            <person name="Rosling A."/>
        </authorList>
    </citation>
    <scope>NUCLEOTIDE SEQUENCE [LARGE SCALE GENOMIC DNA]</scope>
    <source>
        <strain evidence="4 5">120-4 pot B 10/14</strain>
    </source>
</reference>
<dbReference type="Gene3D" id="3.40.1350.10">
    <property type="match status" value="1"/>
</dbReference>
<gene>
    <name evidence="4" type="ORF">GMARGA_LOCUS29572</name>
</gene>
<proteinExistence type="predicted"/>
<comment type="caution">
    <text evidence="4">The sequence shown here is derived from an EMBL/GenBank/DDBJ whole genome shotgun (WGS) entry which is preliminary data.</text>
</comment>
<evidence type="ECO:0000256" key="1">
    <source>
        <dbReference type="ARBA" id="ARBA00004173"/>
    </source>
</evidence>
<dbReference type="Pfam" id="PF04471">
    <property type="entry name" value="Mrr_cat"/>
    <property type="match status" value="1"/>
</dbReference>
<comment type="subcellular location">
    <subcellularLocation>
        <location evidence="1">Mitochondrion</location>
    </subcellularLocation>
</comment>
<dbReference type="InterPro" id="IPR011335">
    <property type="entry name" value="Restrct_endonuc-II-like"/>
</dbReference>
<dbReference type="InterPro" id="IPR011856">
    <property type="entry name" value="tRNA_endonuc-like_dom_sf"/>
</dbReference>
<dbReference type="PANTHER" id="PTHR28133:SF1">
    <property type="entry name" value="REQUIRED FOR RESPIRATORY GROWTH PROTEIN 7, MITOCHONDRIAL"/>
    <property type="match status" value="1"/>
</dbReference>
<keyword evidence="5" id="KW-1185">Reference proteome</keyword>
<evidence type="ECO:0000313" key="5">
    <source>
        <dbReference type="Proteomes" id="UP000789901"/>
    </source>
</evidence>
<dbReference type="PANTHER" id="PTHR28133">
    <property type="entry name" value="REQUIRED FOR RESPIRATORY GROWTH PROTEIN 7, MITOCHONDRIAL"/>
    <property type="match status" value="1"/>
</dbReference>
<dbReference type="EMBL" id="CAJVQB010040053">
    <property type="protein sequence ID" value="CAG8828003.1"/>
    <property type="molecule type" value="Genomic_DNA"/>
</dbReference>
<name>A0ABN7WD52_GIGMA</name>
<sequence>MRYSPQKGVMNACDKKTVAHSAFGKKSAIRKGRKFEMEIVALLRRLGIKVEHTGRRNDRGVDIRGCIRRVEVVIQCKNYKEEKPIEPFVIVHLDGALTQPKNHDVIGIVVIPDGRRFTKDAIDRAEKSVFPIILTDKTHLPLCILHLVIDQLQN</sequence>